<reference evidence="1" key="1">
    <citation type="submission" date="2023-02" db="EMBL/GenBank/DDBJ databases">
        <title>Kitasatospora phosalacinea NBRC 14627.</title>
        <authorList>
            <person name="Ichikawa N."/>
            <person name="Sato H."/>
            <person name="Tonouchi N."/>
        </authorList>
    </citation>
    <scope>NUCLEOTIDE SEQUENCE</scope>
    <source>
        <strain evidence="1">NBRC 14627</strain>
    </source>
</reference>
<evidence type="ECO:0000313" key="1">
    <source>
        <dbReference type="EMBL" id="GLW75114.1"/>
    </source>
</evidence>
<dbReference type="Proteomes" id="UP001165041">
    <property type="component" value="Unassembled WGS sequence"/>
</dbReference>
<evidence type="ECO:0000313" key="2">
    <source>
        <dbReference type="Proteomes" id="UP001165041"/>
    </source>
</evidence>
<accession>A0A9W6QHH9</accession>
<name>A0A9W6QHH9_9ACTN</name>
<dbReference type="AlphaFoldDB" id="A0A9W6QHH9"/>
<dbReference type="EMBL" id="BSSA01000046">
    <property type="protein sequence ID" value="GLW75114.1"/>
    <property type="molecule type" value="Genomic_DNA"/>
</dbReference>
<gene>
    <name evidence="1" type="ORF">Kpho02_74110</name>
</gene>
<protein>
    <submittedName>
        <fullName evidence="1">Uncharacterized protein</fullName>
    </submittedName>
</protein>
<proteinExistence type="predicted"/>
<sequence>MELPPPRDTMVPMRTILPRPGRGRSAPAVLLLASTAAAALTACGDRQAGGPAVPAAAAPAVTASATITPSGASPYADDGAPHGGDNLAYRRESEVAAADEADARREAGRLEPAFKELWERQTWTPDAVRAALRKLGHPVSDRGANGGAPEGTLVVDAFEPRYDTDHYVTAPGVRIAVLLHGRTCVSGYVAPARYELSVHGVYPETGCFQPPYGH</sequence>
<comment type="caution">
    <text evidence="1">The sequence shown here is derived from an EMBL/GenBank/DDBJ whole genome shotgun (WGS) entry which is preliminary data.</text>
</comment>
<organism evidence="1 2">
    <name type="scientific">Kitasatospora phosalacinea</name>
    <dbReference type="NCBI Taxonomy" id="2065"/>
    <lineage>
        <taxon>Bacteria</taxon>
        <taxon>Bacillati</taxon>
        <taxon>Actinomycetota</taxon>
        <taxon>Actinomycetes</taxon>
        <taxon>Kitasatosporales</taxon>
        <taxon>Streptomycetaceae</taxon>
        <taxon>Kitasatospora</taxon>
    </lineage>
</organism>